<accession>A0A7D9I8G5</accession>
<comment type="subcellular location">
    <subcellularLocation>
        <location evidence="3">Nucleus</location>
    </subcellularLocation>
</comment>
<comment type="similarity">
    <text evidence="1 3">Belongs to the ETS family.</text>
</comment>
<dbReference type="InterPro" id="IPR036390">
    <property type="entry name" value="WH_DNA-bd_sf"/>
</dbReference>
<evidence type="ECO:0000256" key="1">
    <source>
        <dbReference type="ARBA" id="ARBA00005562"/>
    </source>
</evidence>
<dbReference type="GO" id="GO:0000981">
    <property type="term" value="F:DNA-binding transcription factor activity, RNA polymerase II-specific"/>
    <property type="evidence" value="ECO:0007669"/>
    <property type="project" value="TreeGrafter"/>
</dbReference>
<evidence type="ECO:0000256" key="3">
    <source>
        <dbReference type="RuleBase" id="RU004019"/>
    </source>
</evidence>
<organism evidence="4 5">
    <name type="scientific">Paramuricea clavata</name>
    <name type="common">Red gorgonian</name>
    <name type="synonym">Violescent sea-whip</name>
    <dbReference type="NCBI Taxonomy" id="317549"/>
    <lineage>
        <taxon>Eukaryota</taxon>
        <taxon>Metazoa</taxon>
        <taxon>Cnidaria</taxon>
        <taxon>Anthozoa</taxon>
        <taxon>Octocorallia</taxon>
        <taxon>Malacalcyonacea</taxon>
        <taxon>Plexauridae</taxon>
        <taxon>Paramuricea</taxon>
    </lineage>
</organism>
<dbReference type="PRINTS" id="PR00454">
    <property type="entry name" value="ETSDOMAIN"/>
</dbReference>
<dbReference type="PANTHER" id="PTHR11849">
    <property type="entry name" value="ETS"/>
    <property type="match status" value="1"/>
</dbReference>
<evidence type="ECO:0000256" key="2">
    <source>
        <dbReference type="ARBA" id="ARBA00023125"/>
    </source>
</evidence>
<keyword evidence="2 3" id="KW-0238">DNA-binding</keyword>
<reference evidence="4" key="1">
    <citation type="submission" date="2020-04" db="EMBL/GenBank/DDBJ databases">
        <authorList>
            <person name="Alioto T."/>
            <person name="Alioto T."/>
            <person name="Gomez Garrido J."/>
        </authorList>
    </citation>
    <scope>NUCLEOTIDE SEQUENCE</scope>
    <source>
        <strain evidence="4">A484AB</strain>
    </source>
</reference>
<dbReference type="OrthoDB" id="8196042at2759"/>
<dbReference type="SUPFAM" id="SSF46785">
    <property type="entry name" value="Winged helix' DNA-binding domain"/>
    <property type="match status" value="1"/>
</dbReference>
<dbReference type="GO" id="GO:0005634">
    <property type="term" value="C:nucleus"/>
    <property type="evidence" value="ECO:0007669"/>
    <property type="project" value="UniProtKB-SubCell"/>
</dbReference>
<comment type="caution">
    <text evidence="4">The sequence shown here is derived from an EMBL/GenBank/DDBJ whole genome shotgun (WGS) entry which is preliminary data.</text>
</comment>
<name>A0A7D9I8G5_PARCT</name>
<feature type="non-terminal residue" evidence="4">
    <location>
        <position position="446"/>
    </location>
</feature>
<dbReference type="SMART" id="SM00413">
    <property type="entry name" value="ETS"/>
    <property type="match status" value="1"/>
</dbReference>
<dbReference type="EMBL" id="CACRXK020004645">
    <property type="protein sequence ID" value="CAB4003497.1"/>
    <property type="molecule type" value="Genomic_DNA"/>
</dbReference>
<dbReference type="Gene3D" id="1.10.10.10">
    <property type="entry name" value="Winged helix-like DNA-binding domain superfamily/Winged helix DNA-binding domain"/>
    <property type="match status" value="1"/>
</dbReference>
<sequence length="446" mass="51596">WSEWVLQKTVNQTKVFYIIPTLDPHVVQTQTTTAYLRQNNNTNRRNLISWAAALFKSRCSNAGEEMAFESRLRQQSCQQVVDRLTNKALNILFNVSDIERVINDTTLLYLYLSVLRRESFIPELREKNMNRACVSSNNSDYGYYADPNLLHRNDSMGSSYSYDSPVHSQNSVSDWIKTSMIMGDHLNFDYFPDLSSNTLGQEDRQGQYLVYKTQQLVQSRSFDDCTCSSYSSDVPQCTCDNAKTEHLKPSLDQDPLLIKPELYKTPQDTWFESEYNRIQKEKFMQSLAVPDPSLDYSGYYLNYEGSIYEPDPVQTLPLPNPITEKSPAFTGFQRVPKIEPTYNAPSPITTSPVLKQKSSRPRLCHFLLELLANPAKYSDIVEWVDQDNGVFKFLNSSEVASQWGRRRNKPHMKYENFARSLRTYIAKGILTKPRSKLVYRFTSQVY</sequence>
<dbReference type="GO" id="GO:0043565">
    <property type="term" value="F:sequence-specific DNA binding"/>
    <property type="evidence" value="ECO:0007669"/>
    <property type="project" value="InterPro"/>
</dbReference>
<keyword evidence="5" id="KW-1185">Reference proteome</keyword>
<dbReference type="GO" id="GO:0030154">
    <property type="term" value="P:cell differentiation"/>
    <property type="evidence" value="ECO:0007669"/>
    <property type="project" value="TreeGrafter"/>
</dbReference>
<dbReference type="AlphaFoldDB" id="A0A7D9I8G5"/>
<dbReference type="PROSITE" id="PS50061">
    <property type="entry name" value="ETS_DOMAIN_3"/>
    <property type="match status" value="1"/>
</dbReference>
<keyword evidence="3" id="KW-0539">Nucleus</keyword>
<dbReference type="InterPro" id="IPR036388">
    <property type="entry name" value="WH-like_DNA-bd_sf"/>
</dbReference>
<dbReference type="Pfam" id="PF00178">
    <property type="entry name" value="Ets"/>
    <property type="match status" value="1"/>
</dbReference>
<evidence type="ECO:0000313" key="4">
    <source>
        <dbReference type="EMBL" id="CAB4003497.1"/>
    </source>
</evidence>
<dbReference type="Proteomes" id="UP001152795">
    <property type="component" value="Unassembled WGS sequence"/>
</dbReference>
<protein>
    <submittedName>
        <fullName evidence="4">SAM pointed domain-containing Ets transcription factor</fullName>
    </submittedName>
</protein>
<dbReference type="PANTHER" id="PTHR11849:SF133">
    <property type="entry name" value="ETS DOMAIN-CONTAINING PROTEIN"/>
    <property type="match status" value="1"/>
</dbReference>
<gene>
    <name evidence="4" type="ORF">PACLA_8A009133</name>
</gene>
<proteinExistence type="inferred from homology"/>
<evidence type="ECO:0000313" key="5">
    <source>
        <dbReference type="Proteomes" id="UP001152795"/>
    </source>
</evidence>
<dbReference type="InterPro" id="IPR046328">
    <property type="entry name" value="ETS_fam"/>
</dbReference>
<dbReference type="InterPro" id="IPR000418">
    <property type="entry name" value="Ets_dom"/>
</dbReference>